<evidence type="ECO:0000313" key="3">
    <source>
        <dbReference type="Proteomes" id="UP000321362"/>
    </source>
</evidence>
<organism evidence="2 3">
    <name type="scientific">Mucilaginibacter ginsenosidivorax</name>
    <dbReference type="NCBI Taxonomy" id="862126"/>
    <lineage>
        <taxon>Bacteria</taxon>
        <taxon>Pseudomonadati</taxon>
        <taxon>Bacteroidota</taxon>
        <taxon>Sphingobacteriia</taxon>
        <taxon>Sphingobacteriales</taxon>
        <taxon>Sphingobacteriaceae</taxon>
        <taxon>Mucilaginibacter</taxon>
    </lineage>
</organism>
<gene>
    <name evidence="2" type="ORF">FSB76_20495</name>
</gene>
<keyword evidence="3" id="KW-1185">Reference proteome</keyword>
<protein>
    <submittedName>
        <fullName evidence="2">Nuclear transport factor 2 family protein</fullName>
    </submittedName>
</protein>
<reference evidence="2 3" key="1">
    <citation type="journal article" date="2013" name="J. Microbiol.">
        <title>Mucilaginibacter ginsenosidivorax sp. nov., with ginsenoside converting activity isolated from sediment.</title>
        <authorList>
            <person name="Kim J.K."/>
            <person name="Choi T.E."/>
            <person name="Liu Q.M."/>
            <person name="Park H.Y."/>
            <person name="Yi T.H."/>
            <person name="Yoon M.H."/>
            <person name="Kim S.C."/>
            <person name="Im W.T."/>
        </authorList>
    </citation>
    <scope>NUCLEOTIDE SEQUENCE [LARGE SCALE GENOMIC DNA]</scope>
    <source>
        <strain evidence="2 3">KHI28</strain>
    </source>
</reference>
<accession>A0A5B8W350</accession>
<proteinExistence type="predicted"/>
<evidence type="ECO:0000313" key="2">
    <source>
        <dbReference type="EMBL" id="QEC78201.1"/>
    </source>
</evidence>
<feature type="signal peptide" evidence="1">
    <location>
        <begin position="1"/>
        <end position="21"/>
    </location>
</feature>
<evidence type="ECO:0000256" key="1">
    <source>
        <dbReference type="SAM" id="SignalP"/>
    </source>
</evidence>
<dbReference type="KEGG" id="mgk:FSB76_20495"/>
<dbReference type="Proteomes" id="UP000321362">
    <property type="component" value="Chromosome"/>
</dbReference>
<dbReference type="SUPFAM" id="SSF54427">
    <property type="entry name" value="NTF2-like"/>
    <property type="match status" value="1"/>
</dbReference>
<feature type="chain" id="PRO_5023143804" evidence="1">
    <location>
        <begin position="22"/>
        <end position="156"/>
    </location>
</feature>
<dbReference type="Gene3D" id="3.10.450.50">
    <property type="match status" value="1"/>
</dbReference>
<sequence length="156" mass="17936">MFKITLIITLALSSFFYAVNAQQKSKNPDLSEAKKAIAESNRVYFQAFVKNDPAIFINRYAKDCWIMPPNAPAMQGADAPLKFFKMAYDKIGLRNGKFITLDVFGDGERYVTEVGLWKSYHANNKLFDEGKFLVLWKKTPAGWKMFRDSFSSDRHK</sequence>
<dbReference type="RefSeq" id="WP_147056618.1">
    <property type="nucleotide sequence ID" value="NZ_CP042437.1"/>
</dbReference>
<dbReference type="EMBL" id="CP042437">
    <property type="protein sequence ID" value="QEC78201.1"/>
    <property type="molecule type" value="Genomic_DNA"/>
</dbReference>
<dbReference type="InterPro" id="IPR032710">
    <property type="entry name" value="NTF2-like_dom_sf"/>
</dbReference>
<dbReference type="AlphaFoldDB" id="A0A5B8W350"/>
<dbReference type="OrthoDB" id="9814425at2"/>
<keyword evidence="1" id="KW-0732">Signal</keyword>
<name>A0A5B8W350_9SPHI</name>